<comment type="caution">
    <text evidence="1">The sequence shown here is derived from an EMBL/GenBank/DDBJ whole genome shotgun (WGS) entry which is preliminary data.</text>
</comment>
<dbReference type="EMBL" id="JBBJCI010000084">
    <property type="protein sequence ID" value="KAK7248959.1"/>
    <property type="molecule type" value="Genomic_DNA"/>
</dbReference>
<name>A0ABR1G786_AURAN</name>
<keyword evidence="2" id="KW-1185">Reference proteome</keyword>
<evidence type="ECO:0000313" key="1">
    <source>
        <dbReference type="EMBL" id="KAK7248959.1"/>
    </source>
</evidence>
<organism evidence="1 2">
    <name type="scientific">Aureococcus anophagefferens</name>
    <name type="common">Harmful bloom alga</name>
    <dbReference type="NCBI Taxonomy" id="44056"/>
    <lineage>
        <taxon>Eukaryota</taxon>
        <taxon>Sar</taxon>
        <taxon>Stramenopiles</taxon>
        <taxon>Ochrophyta</taxon>
        <taxon>Pelagophyceae</taxon>
        <taxon>Pelagomonadales</taxon>
        <taxon>Pelagomonadaceae</taxon>
        <taxon>Aureococcus</taxon>
    </lineage>
</organism>
<proteinExistence type="predicted"/>
<dbReference type="Proteomes" id="UP001363151">
    <property type="component" value="Unassembled WGS sequence"/>
</dbReference>
<sequence>MEERVAAAVLEAYAGLRIKDGGCWTVAGVAAPSGGDDVEVLSVASGCKCVGGPASPALVRDGHAEVLAVRALRKALCDDPRSTQRASWPRTSGST</sequence>
<evidence type="ECO:0000313" key="2">
    <source>
        <dbReference type="Proteomes" id="UP001363151"/>
    </source>
</evidence>
<reference evidence="1 2" key="1">
    <citation type="submission" date="2024-03" db="EMBL/GenBank/DDBJ databases">
        <title>Aureococcus anophagefferens CCMP1851 and Kratosvirus quantuckense: Draft genome of a second virus-susceptible host strain in the model system.</title>
        <authorList>
            <person name="Chase E."/>
            <person name="Truchon A.R."/>
            <person name="Schepens W."/>
            <person name="Wilhelm S.W."/>
        </authorList>
    </citation>
    <scope>NUCLEOTIDE SEQUENCE [LARGE SCALE GENOMIC DNA]</scope>
    <source>
        <strain evidence="1 2">CCMP1851</strain>
    </source>
</reference>
<gene>
    <name evidence="1" type="ORF">SO694_00043122</name>
</gene>
<protein>
    <submittedName>
        <fullName evidence="1">Adenosine deaminase</fullName>
    </submittedName>
</protein>
<accession>A0ABR1G786</accession>